<gene>
    <name evidence="1" type="ORF">GCM10009422_14760</name>
</gene>
<sequence>MTVEAFLDETPGEIRGVVMRDGRFEHLLIEREDDMQPHRLGARSVGRVASVEPSLKGAFVDLGVDPGVAGFGFLPLKGEGKAAVGDKVEVEVVAEPRRGKGPALKLIGPGQGAPRLLSPGPGVKETLAILTAGVEPVTGLEAIQASWDAEEEAGLPGEVFRDTGLDLMVERTRAMVTVDLDFAAVQGVATGMKARDRANRQGLAQAARLIGLKRWGGLVAIDLIGTNLDGPPILATAKAAFGKTASVGPINRFGVLQLALPWGRTPVEEIFTGTDGRRMVAHRAQDVVRGLRHALLSDTASPRIVEKCPADVADLAAPLVARLGPRAAIEIEE</sequence>
<reference evidence="1 2" key="1">
    <citation type="journal article" date="2019" name="Int. J. Syst. Evol. Microbiol.">
        <title>The Global Catalogue of Microorganisms (GCM) 10K type strain sequencing project: providing services to taxonomists for standard genome sequencing and annotation.</title>
        <authorList>
            <consortium name="The Broad Institute Genomics Platform"/>
            <consortium name="The Broad Institute Genome Sequencing Center for Infectious Disease"/>
            <person name="Wu L."/>
            <person name="Ma J."/>
        </authorList>
    </citation>
    <scope>NUCLEOTIDE SEQUENCE [LARGE SCALE GENOMIC DNA]</scope>
    <source>
        <strain evidence="1 2">JCM 12928</strain>
    </source>
</reference>
<organism evidence="1 2">
    <name type="scientific">Brevundimonas kwangchunensis</name>
    <dbReference type="NCBI Taxonomy" id="322163"/>
    <lineage>
        <taxon>Bacteria</taxon>
        <taxon>Pseudomonadati</taxon>
        <taxon>Pseudomonadota</taxon>
        <taxon>Alphaproteobacteria</taxon>
        <taxon>Caulobacterales</taxon>
        <taxon>Caulobacteraceae</taxon>
        <taxon>Brevundimonas</taxon>
    </lineage>
</organism>
<keyword evidence="2" id="KW-1185">Reference proteome</keyword>
<dbReference type="EMBL" id="BAAAGA010000002">
    <property type="protein sequence ID" value="GAA0620163.1"/>
    <property type="molecule type" value="Genomic_DNA"/>
</dbReference>
<accession>A0ABN1GUS1</accession>
<proteinExistence type="predicted"/>
<evidence type="ECO:0008006" key="3">
    <source>
        <dbReference type="Google" id="ProtNLM"/>
    </source>
</evidence>
<dbReference type="Proteomes" id="UP001501352">
    <property type="component" value="Unassembled WGS sequence"/>
</dbReference>
<comment type="caution">
    <text evidence="1">The sequence shown here is derived from an EMBL/GenBank/DDBJ whole genome shotgun (WGS) entry which is preliminary data.</text>
</comment>
<evidence type="ECO:0000313" key="1">
    <source>
        <dbReference type="EMBL" id="GAA0620163.1"/>
    </source>
</evidence>
<evidence type="ECO:0000313" key="2">
    <source>
        <dbReference type="Proteomes" id="UP001501352"/>
    </source>
</evidence>
<name>A0ABN1GUS1_9CAUL</name>
<protein>
    <recommendedName>
        <fullName evidence="3">RNA-binding protein</fullName>
    </recommendedName>
</protein>
<dbReference type="RefSeq" id="WP_343792231.1">
    <property type="nucleotide sequence ID" value="NZ_BAAAGA010000002.1"/>
</dbReference>